<organism evidence="2 3">
    <name type="scientific">Candidatus Wolfebacteria bacterium GW2011_GWE2_44_13</name>
    <dbReference type="NCBI Taxonomy" id="1619017"/>
    <lineage>
        <taxon>Bacteria</taxon>
        <taxon>Candidatus Wolfeibacteriota</taxon>
    </lineage>
</organism>
<accession>A0A0G1H9G7</accession>
<keyword evidence="1" id="KW-0732">Signal</keyword>
<dbReference type="EMBL" id="LCHW01000001">
    <property type="protein sequence ID" value="KKT43430.1"/>
    <property type="molecule type" value="Genomic_DNA"/>
</dbReference>
<name>A0A0G1H9G7_9BACT</name>
<dbReference type="PROSITE" id="PS51257">
    <property type="entry name" value="PROKAR_LIPOPROTEIN"/>
    <property type="match status" value="1"/>
</dbReference>
<evidence type="ECO:0000313" key="3">
    <source>
        <dbReference type="Proteomes" id="UP000034051"/>
    </source>
</evidence>
<evidence type="ECO:0008006" key="4">
    <source>
        <dbReference type="Google" id="ProtNLM"/>
    </source>
</evidence>
<gene>
    <name evidence="2" type="ORF">UW32_C0001G0022</name>
</gene>
<sequence length="140" mass="16077">MKKCIWIIVVTMAILSGCSGMQLIITPPVPLEGKQDYSREYAPEGENGFYLHSHLYLVNASQYWVRYVKNGTELPGRNMPKTETELLINNQLRDNVVVSVMAVAYDRRNRVIGTVSKAFLFNGDGKTMVEQWVLRDYMFH</sequence>
<dbReference type="Proteomes" id="UP000034051">
    <property type="component" value="Unassembled WGS sequence"/>
</dbReference>
<protein>
    <recommendedName>
        <fullName evidence="4">Lipoprotein</fullName>
    </recommendedName>
</protein>
<evidence type="ECO:0000256" key="1">
    <source>
        <dbReference type="SAM" id="SignalP"/>
    </source>
</evidence>
<dbReference type="AlphaFoldDB" id="A0A0G1H9G7"/>
<comment type="caution">
    <text evidence="2">The sequence shown here is derived from an EMBL/GenBank/DDBJ whole genome shotgun (WGS) entry which is preliminary data.</text>
</comment>
<evidence type="ECO:0000313" key="2">
    <source>
        <dbReference type="EMBL" id="KKT43430.1"/>
    </source>
</evidence>
<reference evidence="2 3" key="1">
    <citation type="journal article" date="2015" name="Nature">
        <title>rRNA introns, odd ribosomes, and small enigmatic genomes across a large radiation of phyla.</title>
        <authorList>
            <person name="Brown C.T."/>
            <person name="Hug L.A."/>
            <person name="Thomas B.C."/>
            <person name="Sharon I."/>
            <person name="Castelle C.J."/>
            <person name="Singh A."/>
            <person name="Wilkins M.J."/>
            <person name="Williams K.H."/>
            <person name="Banfield J.F."/>
        </authorList>
    </citation>
    <scope>NUCLEOTIDE SEQUENCE [LARGE SCALE GENOMIC DNA]</scope>
</reference>
<proteinExistence type="predicted"/>
<feature type="chain" id="PRO_5002537460" description="Lipoprotein" evidence="1">
    <location>
        <begin position="22"/>
        <end position="140"/>
    </location>
</feature>
<feature type="signal peptide" evidence="1">
    <location>
        <begin position="1"/>
        <end position="21"/>
    </location>
</feature>